<dbReference type="AlphaFoldDB" id="A0A444ZN71"/>
<keyword evidence="3" id="KW-1185">Reference proteome</keyword>
<feature type="region of interest" description="Disordered" evidence="1">
    <location>
        <begin position="168"/>
        <end position="190"/>
    </location>
</feature>
<name>A0A444ZN71_ARAHY</name>
<dbReference type="EMBL" id="SDMP01000014">
    <property type="protein sequence ID" value="RYR15637.1"/>
    <property type="molecule type" value="Genomic_DNA"/>
</dbReference>
<sequence>MEDVHERRDHLTNWLHPEIKKALYVYWETDEGFRHRRLTNRANRALAYGSVTFMKTNAMLSKSLDCDATIMEAFKYTHILKENKERFADQRSMDHFVMRDRTTVFTNNLHTSTLRHSSASVTNWPVDAEDGVNLREQVLELITRSLHQQVSGDPHTRVRHRFSQAGVEARAGAVSADGTTDGGVPRLDAR</sequence>
<accession>A0A444ZN71</accession>
<reference evidence="2 3" key="1">
    <citation type="submission" date="2019-01" db="EMBL/GenBank/DDBJ databases">
        <title>Sequencing of cultivated peanut Arachis hypogaea provides insights into genome evolution and oil improvement.</title>
        <authorList>
            <person name="Chen X."/>
        </authorList>
    </citation>
    <scope>NUCLEOTIDE SEQUENCE [LARGE SCALE GENOMIC DNA]</scope>
    <source>
        <strain evidence="3">cv. Fuhuasheng</strain>
        <tissue evidence="2">Leaves</tissue>
    </source>
</reference>
<evidence type="ECO:0000313" key="3">
    <source>
        <dbReference type="Proteomes" id="UP000289738"/>
    </source>
</evidence>
<proteinExistence type="predicted"/>
<gene>
    <name evidence="2" type="ORF">Ahy_B04g072519</name>
</gene>
<evidence type="ECO:0000256" key="1">
    <source>
        <dbReference type="SAM" id="MobiDB-lite"/>
    </source>
</evidence>
<comment type="caution">
    <text evidence="2">The sequence shown here is derived from an EMBL/GenBank/DDBJ whole genome shotgun (WGS) entry which is preliminary data.</text>
</comment>
<dbReference type="Proteomes" id="UP000289738">
    <property type="component" value="Chromosome B04"/>
</dbReference>
<protein>
    <submittedName>
        <fullName evidence="2">Uncharacterized protein</fullName>
    </submittedName>
</protein>
<evidence type="ECO:0000313" key="2">
    <source>
        <dbReference type="EMBL" id="RYR15637.1"/>
    </source>
</evidence>
<organism evidence="2 3">
    <name type="scientific">Arachis hypogaea</name>
    <name type="common">Peanut</name>
    <dbReference type="NCBI Taxonomy" id="3818"/>
    <lineage>
        <taxon>Eukaryota</taxon>
        <taxon>Viridiplantae</taxon>
        <taxon>Streptophyta</taxon>
        <taxon>Embryophyta</taxon>
        <taxon>Tracheophyta</taxon>
        <taxon>Spermatophyta</taxon>
        <taxon>Magnoliopsida</taxon>
        <taxon>eudicotyledons</taxon>
        <taxon>Gunneridae</taxon>
        <taxon>Pentapetalae</taxon>
        <taxon>rosids</taxon>
        <taxon>fabids</taxon>
        <taxon>Fabales</taxon>
        <taxon>Fabaceae</taxon>
        <taxon>Papilionoideae</taxon>
        <taxon>50 kb inversion clade</taxon>
        <taxon>dalbergioids sensu lato</taxon>
        <taxon>Dalbergieae</taxon>
        <taxon>Pterocarpus clade</taxon>
        <taxon>Arachis</taxon>
    </lineage>
</organism>